<accession>A0A1C4FDJ0</accession>
<dbReference type="Proteomes" id="UP000242818">
    <property type="component" value="Unassembled WGS sequence"/>
</dbReference>
<evidence type="ECO:0008006" key="3">
    <source>
        <dbReference type="Google" id="ProtNLM"/>
    </source>
</evidence>
<dbReference type="AlphaFoldDB" id="A0A1C4FDJ0"/>
<gene>
    <name evidence="1" type="ORF">GA0116948_11387</name>
</gene>
<protein>
    <recommendedName>
        <fullName evidence="3">Carboxypeptidase regulatory-like domain-containing protein</fullName>
    </recommendedName>
</protein>
<dbReference type="EMBL" id="FMAR01000013">
    <property type="protein sequence ID" value="SCC53904.1"/>
    <property type="molecule type" value="Genomic_DNA"/>
</dbReference>
<evidence type="ECO:0000313" key="1">
    <source>
        <dbReference type="EMBL" id="SCC53904.1"/>
    </source>
</evidence>
<name>A0A1C4FDJ0_9BACT</name>
<reference evidence="1 2" key="1">
    <citation type="submission" date="2016-08" db="EMBL/GenBank/DDBJ databases">
        <authorList>
            <person name="Seilhamer J.J."/>
        </authorList>
    </citation>
    <scope>NUCLEOTIDE SEQUENCE [LARGE SCALE GENOMIC DNA]</scope>
    <source>
        <strain evidence="1 2">A37T2</strain>
    </source>
</reference>
<proteinExistence type="predicted"/>
<dbReference type="RefSeq" id="WP_089714164.1">
    <property type="nucleotide sequence ID" value="NZ_FMAR01000013.1"/>
</dbReference>
<organism evidence="1 2">
    <name type="scientific">Chitinophaga costaii</name>
    <dbReference type="NCBI Taxonomy" id="1335309"/>
    <lineage>
        <taxon>Bacteria</taxon>
        <taxon>Pseudomonadati</taxon>
        <taxon>Bacteroidota</taxon>
        <taxon>Chitinophagia</taxon>
        <taxon>Chitinophagales</taxon>
        <taxon>Chitinophagaceae</taxon>
        <taxon>Chitinophaga</taxon>
    </lineage>
</organism>
<keyword evidence="2" id="KW-1185">Reference proteome</keyword>
<evidence type="ECO:0000313" key="2">
    <source>
        <dbReference type="Proteomes" id="UP000242818"/>
    </source>
</evidence>
<dbReference type="OrthoDB" id="4845881at2"/>
<sequence>MSYQLIGNLSALICDDGIAPLANATLRIYLPELSINNEVDWLGIVRDPIPLSAEAVAQKADRLLAEVVLDAAGNFRVAWQEIHLFTEPLELNICITNIAGLGNPMASPQHFSLGMFVPDWKRHKEIYMAAFAYIVPSECWAQIHHQLHVWAITGIVRHYRNHLPVSRVIVQAFQEGSGKKLGEAFVNEQGRFRLQFAYKPPRRRLPPEGNPTMQKGPHVFFKVLTMEGATIWSENRAMDLQPECQGLATCTKQEIYVKPLTVLKSTQLFSGWRQLLQRVRLRRKYVEHYSLV</sequence>